<dbReference type="AlphaFoldDB" id="A0A3S3S8F1"/>
<evidence type="ECO:0000313" key="4">
    <source>
        <dbReference type="EMBL" id="RWS10607.1"/>
    </source>
</evidence>
<comment type="caution">
    <text evidence="4">The sequence shown here is derived from an EMBL/GenBank/DDBJ whole genome shotgun (WGS) entry which is preliminary data.</text>
</comment>
<evidence type="ECO:0000256" key="2">
    <source>
        <dbReference type="ARBA" id="ARBA00023180"/>
    </source>
</evidence>
<dbReference type="PANTHER" id="PTHR43903">
    <property type="entry name" value="NEUROLIGIN"/>
    <property type="match status" value="1"/>
</dbReference>
<organism evidence="4 5">
    <name type="scientific">Dinothrombium tinctorium</name>
    <dbReference type="NCBI Taxonomy" id="1965070"/>
    <lineage>
        <taxon>Eukaryota</taxon>
        <taxon>Metazoa</taxon>
        <taxon>Ecdysozoa</taxon>
        <taxon>Arthropoda</taxon>
        <taxon>Chelicerata</taxon>
        <taxon>Arachnida</taxon>
        <taxon>Acari</taxon>
        <taxon>Acariformes</taxon>
        <taxon>Trombidiformes</taxon>
        <taxon>Prostigmata</taxon>
        <taxon>Anystina</taxon>
        <taxon>Parasitengona</taxon>
        <taxon>Trombidioidea</taxon>
        <taxon>Trombidiidae</taxon>
        <taxon>Dinothrombium</taxon>
    </lineage>
</organism>
<feature type="domain" description="Carboxylesterase type B" evidence="3">
    <location>
        <begin position="32"/>
        <end position="378"/>
    </location>
</feature>
<dbReference type="InterPro" id="IPR002018">
    <property type="entry name" value="CarbesteraseB"/>
</dbReference>
<name>A0A3S3S8F1_9ACAR</name>
<comment type="similarity">
    <text evidence="1">Belongs to the type-B carboxylesterase/lipase family.</text>
</comment>
<dbReference type="STRING" id="1965070.A0A3S3S8F1"/>
<dbReference type="Proteomes" id="UP000285301">
    <property type="component" value="Unassembled WGS sequence"/>
</dbReference>
<dbReference type="Gene3D" id="3.40.50.1820">
    <property type="entry name" value="alpha/beta hydrolase"/>
    <property type="match status" value="1"/>
</dbReference>
<gene>
    <name evidence="4" type="ORF">B4U79_12042</name>
</gene>
<reference evidence="4 5" key="1">
    <citation type="journal article" date="2018" name="Gigascience">
        <title>Genomes of trombidid mites reveal novel predicted allergens and laterally-transferred genes associated with secondary metabolism.</title>
        <authorList>
            <person name="Dong X."/>
            <person name="Chaisiri K."/>
            <person name="Xia D."/>
            <person name="Armstrong S.D."/>
            <person name="Fang Y."/>
            <person name="Donnelly M.J."/>
            <person name="Kadowaki T."/>
            <person name="McGarry J.W."/>
            <person name="Darby A.C."/>
            <person name="Makepeace B.L."/>
        </authorList>
    </citation>
    <scope>NUCLEOTIDE SEQUENCE [LARGE SCALE GENOMIC DNA]</scope>
    <source>
        <strain evidence="4">UoL-WK</strain>
    </source>
</reference>
<protein>
    <submittedName>
        <fullName evidence="4">Neuroligin-4: X-linked-like protein</fullName>
    </submittedName>
</protein>
<keyword evidence="2" id="KW-0325">Glycoprotein</keyword>
<dbReference type="Pfam" id="PF00135">
    <property type="entry name" value="COesterase"/>
    <property type="match status" value="1"/>
</dbReference>
<dbReference type="EMBL" id="NCKU01002039">
    <property type="protein sequence ID" value="RWS10607.1"/>
    <property type="molecule type" value="Genomic_DNA"/>
</dbReference>
<dbReference type="InterPro" id="IPR051093">
    <property type="entry name" value="Neuroligin/BSAL"/>
</dbReference>
<sequence>MKTAVTLQIDYFRLCSSYNSRRKLKSFFEQPGKTKLPIMVFVHGESYFWGTGNAYDGTILASYGDVVVVTLNYRLGVFGFLPTVIDGTVRGNYGLMDIIAALHWIHDNMNEIGGDPNNVTLVGHNRGAAFVNLLMISPMGRGLFSKAVLMSGSALSSWSLATEAESHAKYLSKAVNCPNYDNILMVDCLRTKLMEELLKVDLQAEDAFRSSFGPIIDGLVVPSDPRILMESENDSSHHLSYTYPNIRQNVAISSRSVPHHLMYGVTRVESPLLFTADEEKHGIDFERRDEILRTLVRNVVNYYQEVSVCYVVQSRQTLSASKVISLTLINEYTDWSVPSEHPINILDSLIDILGDALVVAPLTSVANMHFKQQQQRYHALEKRPDGGSKQDGPKVFSYVFVYQ</sequence>
<feature type="non-terminal residue" evidence="4">
    <location>
        <position position="403"/>
    </location>
</feature>
<dbReference type="OrthoDB" id="3200163at2759"/>
<evidence type="ECO:0000259" key="3">
    <source>
        <dbReference type="Pfam" id="PF00135"/>
    </source>
</evidence>
<evidence type="ECO:0000256" key="1">
    <source>
        <dbReference type="ARBA" id="ARBA00005964"/>
    </source>
</evidence>
<proteinExistence type="inferred from homology"/>
<evidence type="ECO:0000313" key="5">
    <source>
        <dbReference type="Proteomes" id="UP000285301"/>
    </source>
</evidence>
<dbReference type="InterPro" id="IPR029058">
    <property type="entry name" value="AB_hydrolase_fold"/>
</dbReference>
<keyword evidence="5" id="KW-1185">Reference proteome</keyword>
<dbReference type="SUPFAM" id="SSF53474">
    <property type="entry name" value="alpha/beta-Hydrolases"/>
    <property type="match status" value="1"/>
</dbReference>
<accession>A0A3S3S8F1</accession>